<dbReference type="Proteomes" id="UP000188603">
    <property type="component" value="Chromosome"/>
</dbReference>
<feature type="transmembrane region" description="Helical" evidence="5">
    <location>
        <begin position="7"/>
        <end position="27"/>
    </location>
</feature>
<dbReference type="STRING" id="1471761.B0W44_11080"/>
<dbReference type="AlphaFoldDB" id="A0A1U9K845"/>
<feature type="domain" description="Cytochrome c" evidence="6">
    <location>
        <begin position="427"/>
        <end position="642"/>
    </location>
</feature>
<dbReference type="GO" id="GO:0046872">
    <property type="term" value="F:metal ion binding"/>
    <property type="evidence" value="ECO:0007669"/>
    <property type="project" value="UniProtKB-KW"/>
</dbReference>
<gene>
    <name evidence="7" type="ORF">B0W44_11080</name>
</gene>
<dbReference type="SUPFAM" id="SSF46626">
    <property type="entry name" value="Cytochrome c"/>
    <property type="match status" value="1"/>
</dbReference>
<keyword evidence="5" id="KW-1133">Transmembrane helix</keyword>
<feature type="domain" description="Cytochrome c" evidence="6">
    <location>
        <begin position="129"/>
        <end position="235"/>
    </location>
</feature>
<keyword evidence="1 4" id="KW-0349">Heme</keyword>
<keyword evidence="5" id="KW-0812">Transmembrane</keyword>
<evidence type="ECO:0000256" key="5">
    <source>
        <dbReference type="SAM" id="Phobius"/>
    </source>
</evidence>
<dbReference type="GO" id="GO:0009055">
    <property type="term" value="F:electron transfer activity"/>
    <property type="evidence" value="ECO:0007669"/>
    <property type="project" value="InterPro"/>
</dbReference>
<evidence type="ECO:0000313" key="8">
    <source>
        <dbReference type="Proteomes" id="UP000188603"/>
    </source>
</evidence>
<reference evidence="7 8" key="1">
    <citation type="journal article" date="2015" name="Int. J. Syst. Evol. Microbiol.">
        <title>Novibacillus thermophilus gen. nov., sp. nov., a Gram-staining-negative and moderately thermophilic member of the family Thermoactinomycetaceae.</title>
        <authorList>
            <person name="Yang G."/>
            <person name="Chen J."/>
            <person name="Zhou S."/>
        </authorList>
    </citation>
    <scope>NUCLEOTIDE SEQUENCE [LARGE SCALE GENOMIC DNA]</scope>
    <source>
        <strain evidence="7 8">SG-1</strain>
    </source>
</reference>
<dbReference type="OrthoDB" id="9772811at2"/>
<evidence type="ECO:0000256" key="3">
    <source>
        <dbReference type="ARBA" id="ARBA00023004"/>
    </source>
</evidence>
<evidence type="ECO:0000259" key="6">
    <source>
        <dbReference type="PROSITE" id="PS51007"/>
    </source>
</evidence>
<keyword evidence="2 4" id="KW-0479">Metal-binding</keyword>
<dbReference type="Gene3D" id="1.10.760.10">
    <property type="entry name" value="Cytochrome c-like domain"/>
    <property type="match status" value="1"/>
</dbReference>
<protein>
    <submittedName>
        <fullName evidence="7">Electron transport protein</fullName>
    </submittedName>
</protein>
<dbReference type="InterPro" id="IPR051395">
    <property type="entry name" value="Cytochrome_c_Peroxidase/MauG"/>
</dbReference>
<dbReference type="EMBL" id="CP019699">
    <property type="protein sequence ID" value="AQS56225.1"/>
    <property type="molecule type" value="Genomic_DNA"/>
</dbReference>
<evidence type="ECO:0000256" key="2">
    <source>
        <dbReference type="ARBA" id="ARBA00022723"/>
    </source>
</evidence>
<dbReference type="PROSITE" id="PS51007">
    <property type="entry name" value="CYTC"/>
    <property type="match status" value="2"/>
</dbReference>
<dbReference type="KEGG" id="ntr:B0W44_11080"/>
<keyword evidence="8" id="KW-1185">Reference proteome</keyword>
<dbReference type="RefSeq" id="WP_077720084.1">
    <property type="nucleotide sequence ID" value="NZ_CP019699.1"/>
</dbReference>
<dbReference type="GO" id="GO:0020037">
    <property type="term" value="F:heme binding"/>
    <property type="evidence" value="ECO:0007669"/>
    <property type="project" value="InterPro"/>
</dbReference>
<proteinExistence type="predicted"/>
<sequence>MSIKRISVWTLSLSGIVIVGIALYTLIQEPEFGYTPSLDQVLNVDRRPVERTSGNGISPVSHEEQEIEVTPRLLEMGRKAFYEETFGNEVFFTDIMGQMDGPINFVSIGKAVGKLRGKGTSNLQIELSDDVTVGGQTFKRGTLIDTGIDVPKGSYRPLGIVTKVTREGLKAGMTCAACHATVDNRTGKVIEGAPNSDLNAGLLMAFATNSAAYFRHTDVNPEEIAQLKKHLDRLDGSEAKEKVLPDVKQFEDAVDRTLMSWPAGNFDSTIDLEANPAQIPDSFTFGDFPYGWSGFASAGPFHGLSTFNNNVHATNSDTLTTADQSEALFGIDTDVYYGTVLQNAANKRYRYTGGNQRPSDFFKAIDPTPGVPGVVQAVPAPTFPKGSVVSPDALIVSDPGDQINEKNNAEAAWQNSLKPPRTWKDAERVRQGRDVFARAGCIRCHAGETLTNNTVISAVEIGTQPSRAKALQKLPKTFADPKMWDKNARAPVDSKAEVLRVPTDHIPSAERRLAYAQDGVGGYKVPSLVGLHVTAPYLHDGGVAAGPQAVEWTEDEGYIPRIREELGLTGTVLKGRSPDVENSLAALVDRGIRREVVRNNRASDRLATSNVTGAGHAYWVDSEAGFTPEEQKALVEYLMSLDGS</sequence>
<evidence type="ECO:0000313" key="7">
    <source>
        <dbReference type="EMBL" id="AQS56225.1"/>
    </source>
</evidence>
<keyword evidence="3 4" id="KW-0408">Iron</keyword>
<name>A0A1U9K845_9BACL</name>
<dbReference type="InterPro" id="IPR009056">
    <property type="entry name" value="Cyt_c-like_dom"/>
</dbReference>
<dbReference type="PANTHER" id="PTHR30600">
    <property type="entry name" value="CYTOCHROME C PEROXIDASE-RELATED"/>
    <property type="match status" value="1"/>
</dbReference>
<accession>A0A1U9K845</accession>
<keyword evidence="5" id="KW-0472">Membrane</keyword>
<dbReference type="GO" id="GO:0004130">
    <property type="term" value="F:cytochrome-c peroxidase activity"/>
    <property type="evidence" value="ECO:0007669"/>
    <property type="project" value="TreeGrafter"/>
</dbReference>
<organism evidence="7 8">
    <name type="scientific">Novibacillus thermophilus</name>
    <dbReference type="NCBI Taxonomy" id="1471761"/>
    <lineage>
        <taxon>Bacteria</taxon>
        <taxon>Bacillati</taxon>
        <taxon>Bacillota</taxon>
        <taxon>Bacilli</taxon>
        <taxon>Bacillales</taxon>
        <taxon>Thermoactinomycetaceae</taxon>
        <taxon>Novibacillus</taxon>
    </lineage>
</organism>
<dbReference type="InterPro" id="IPR036909">
    <property type="entry name" value="Cyt_c-like_dom_sf"/>
</dbReference>
<evidence type="ECO:0000256" key="4">
    <source>
        <dbReference type="PROSITE-ProRule" id="PRU00433"/>
    </source>
</evidence>
<evidence type="ECO:0000256" key="1">
    <source>
        <dbReference type="ARBA" id="ARBA00022617"/>
    </source>
</evidence>